<dbReference type="InterPro" id="IPR011600">
    <property type="entry name" value="Pept_C14_caspase"/>
</dbReference>
<dbReference type="Pfam" id="PF01436">
    <property type="entry name" value="NHL"/>
    <property type="match status" value="3"/>
</dbReference>
<evidence type="ECO:0000259" key="3">
    <source>
        <dbReference type="PROSITE" id="PS50208"/>
    </source>
</evidence>
<accession>A0A813VZ26</accession>
<dbReference type="GO" id="GO:0006508">
    <property type="term" value="P:proteolysis"/>
    <property type="evidence" value="ECO:0007669"/>
    <property type="project" value="InterPro"/>
</dbReference>
<protein>
    <recommendedName>
        <fullName evidence="3">Caspase family p20 domain-containing protein</fullName>
    </recommendedName>
</protein>
<evidence type="ECO:0000313" key="6">
    <source>
        <dbReference type="Proteomes" id="UP000663860"/>
    </source>
</evidence>
<name>A0A813VZ26_9BILA</name>
<reference evidence="4" key="1">
    <citation type="submission" date="2021-02" db="EMBL/GenBank/DDBJ databases">
        <authorList>
            <person name="Nowell W R."/>
        </authorList>
    </citation>
    <scope>NUCLEOTIDE SEQUENCE</scope>
</reference>
<dbReference type="InterPro" id="IPR001309">
    <property type="entry name" value="Pept_C14_p20"/>
</dbReference>
<organism evidence="4 6">
    <name type="scientific">Adineta steineri</name>
    <dbReference type="NCBI Taxonomy" id="433720"/>
    <lineage>
        <taxon>Eukaryota</taxon>
        <taxon>Metazoa</taxon>
        <taxon>Spiralia</taxon>
        <taxon>Gnathifera</taxon>
        <taxon>Rotifera</taxon>
        <taxon>Eurotatoria</taxon>
        <taxon>Bdelloidea</taxon>
        <taxon>Adinetida</taxon>
        <taxon>Adinetidae</taxon>
        <taxon>Adineta</taxon>
    </lineage>
</organism>
<comment type="caution">
    <text evidence="4">The sequence shown here is derived from an EMBL/GenBank/DDBJ whole genome shotgun (WGS) entry which is preliminary data.</text>
</comment>
<evidence type="ECO:0000256" key="2">
    <source>
        <dbReference type="PROSITE-ProRule" id="PRU00504"/>
    </source>
</evidence>
<dbReference type="InterPro" id="IPR011042">
    <property type="entry name" value="6-blade_b-propeller_TolB-like"/>
</dbReference>
<dbReference type="Proteomes" id="UP000663860">
    <property type="component" value="Unassembled WGS sequence"/>
</dbReference>
<dbReference type="CDD" id="cd05819">
    <property type="entry name" value="NHL"/>
    <property type="match status" value="1"/>
</dbReference>
<dbReference type="PANTHER" id="PTHR22576">
    <property type="entry name" value="MUCOSA ASSOCIATED LYMPHOID TISSUE LYMPHOMA TRANSLOCATION PROTEIN 1/PARACASPASE"/>
    <property type="match status" value="1"/>
</dbReference>
<dbReference type="PROSITE" id="PS50208">
    <property type="entry name" value="CASPASE_P20"/>
    <property type="match status" value="1"/>
</dbReference>
<dbReference type="Gene3D" id="3.40.50.1460">
    <property type="match status" value="1"/>
</dbReference>
<keyword evidence="1" id="KW-0677">Repeat</keyword>
<dbReference type="InterPro" id="IPR029030">
    <property type="entry name" value="Caspase-like_dom_sf"/>
</dbReference>
<evidence type="ECO:0000313" key="4">
    <source>
        <dbReference type="EMBL" id="CAF0845695.1"/>
    </source>
</evidence>
<dbReference type="Gene3D" id="2.120.10.30">
    <property type="entry name" value="TolB, C-terminal domain"/>
    <property type="match status" value="1"/>
</dbReference>
<dbReference type="EMBL" id="CAJOBB010000599">
    <property type="protein sequence ID" value="CAF3713630.1"/>
    <property type="molecule type" value="Genomic_DNA"/>
</dbReference>
<evidence type="ECO:0000313" key="5">
    <source>
        <dbReference type="EMBL" id="CAF3713630.1"/>
    </source>
</evidence>
<feature type="repeat" description="NHL" evidence="2">
    <location>
        <begin position="279"/>
        <end position="317"/>
    </location>
</feature>
<feature type="repeat" description="NHL" evidence="2">
    <location>
        <begin position="522"/>
        <end position="559"/>
    </location>
</feature>
<gene>
    <name evidence="4" type="ORF">IZO911_LOCUS9311</name>
    <name evidence="5" type="ORF">KXQ929_LOCUS11913</name>
</gene>
<dbReference type="Pfam" id="PF00656">
    <property type="entry name" value="Peptidase_C14"/>
    <property type="match status" value="1"/>
</dbReference>
<dbReference type="PROSITE" id="PS51125">
    <property type="entry name" value="NHL"/>
    <property type="match status" value="2"/>
</dbReference>
<dbReference type="PANTHER" id="PTHR22576:SF37">
    <property type="entry name" value="MUCOSA-ASSOCIATED LYMPHOID TISSUE LYMPHOMA TRANSLOCATION PROTEIN 1"/>
    <property type="match status" value="1"/>
</dbReference>
<dbReference type="AlphaFoldDB" id="A0A813VZ26"/>
<dbReference type="GO" id="GO:0004197">
    <property type="term" value="F:cysteine-type endopeptidase activity"/>
    <property type="evidence" value="ECO:0007669"/>
    <property type="project" value="InterPro"/>
</dbReference>
<feature type="domain" description="Caspase family p20" evidence="3">
    <location>
        <begin position="11"/>
        <end position="89"/>
    </location>
</feature>
<sequence>MATTHRTIVPRRKLALIIGNNNYSRPESKLRHCINDANDLSDVLTNIRFHVTTKLDLSNSQMVSTINSFSKTINDGDLVLFYFSGHGYQIKGTNYLMPVDDGQIETEDDVEDFAVPVERTIKRLAEKTPSFVTVFILDCCRLYWPKQSPKPKAVFEGKGLHTMKSPAGTFIQFACDADQTASDGLDEERNGLFTKHLLKHIANPNEDIVQIFQGIAADVFEESNRTQRPLSINALYRRGHVYLNENTPVNLGKLVLSKKLELSTKWKQYGSTIAGGYGYGTQANQLYCPHGICVHDSDHRIYIADLGNHRIVEWKSGANSGQVIAGGNGKGNRMDQLNRPTDVIVDKNSDSLIICDYGNRRVVRCPRRNRANQQTMISNINCCGITMDYHGDLYISDTEKNEVKQYRQGATHGTVVAGGNGKGDHLNQLNFPTFIFVDQDLSVYVSDRNNNRVVKWVKGAKEGVVVAGGHAQGNSLAQLSHPEGVIVDHFGNTYVADCYNHRISRWSRGATEGSTVAGEKGRGKQPYQFSCPTGVSIDREGRLYVVDCSNDRVQIFEVDVA</sequence>
<dbReference type="SUPFAM" id="SSF52129">
    <property type="entry name" value="Caspase-like"/>
    <property type="match status" value="1"/>
</dbReference>
<dbReference type="InterPro" id="IPR001258">
    <property type="entry name" value="NHL_repeat"/>
</dbReference>
<dbReference type="InterPro" id="IPR052039">
    <property type="entry name" value="Caspase-related_regulators"/>
</dbReference>
<evidence type="ECO:0000256" key="1">
    <source>
        <dbReference type="ARBA" id="ARBA00022737"/>
    </source>
</evidence>
<dbReference type="Proteomes" id="UP000663868">
    <property type="component" value="Unassembled WGS sequence"/>
</dbReference>
<dbReference type="Gene3D" id="2.40.10.500">
    <property type="match status" value="2"/>
</dbReference>
<proteinExistence type="predicted"/>
<dbReference type="EMBL" id="CAJNOE010000065">
    <property type="protein sequence ID" value="CAF0845695.1"/>
    <property type="molecule type" value="Genomic_DNA"/>
</dbReference>
<dbReference type="SUPFAM" id="SSF101898">
    <property type="entry name" value="NHL repeat"/>
    <property type="match status" value="1"/>
</dbReference>